<keyword evidence="2" id="KW-0238">DNA-binding</keyword>
<gene>
    <name evidence="6" type="ORF">C8P70_105105</name>
</gene>
<feature type="domain" description="HTH luxR-type" evidence="4">
    <location>
        <begin position="144"/>
        <end position="209"/>
    </location>
</feature>
<sequence>MLRIAITDDHTLFRKTLAILIRDFKDMAVVLEASNGAELLERLEYIPVDILLLDLQMPVMDGFETYQNIKERFPHIKTAILTLMRDTDTIKKVIRMGAQGYFTKNTPPKELEDAIWNLKDNGFYFEQGLASVIDEIKVNLNVDVESMEIQFTERELEIIELTAKGVKPKDIANNLNISTRTINAHKQNIQRKYNFPDMMSAILYCVKYGIIDLNKII</sequence>
<dbReference type="RefSeq" id="WP_133711947.1">
    <property type="nucleotide sequence ID" value="NZ_SOAG01000005.1"/>
</dbReference>
<evidence type="ECO:0000313" key="7">
    <source>
        <dbReference type="Proteomes" id="UP000295215"/>
    </source>
</evidence>
<dbReference type="SUPFAM" id="SSF52172">
    <property type="entry name" value="CheY-like"/>
    <property type="match status" value="1"/>
</dbReference>
<organism evidence="6 7">
    <name type="scientific">Myroides indicus</name>
    <dbReference type="NCBI Taxonomy" id="1323422"/>
    <lineage>
        <taxon>Bacteria</taxon>
        <taxon>Pseudomonadati</taxon>
        <taxon>Bacteroidota</taxon>
        <taxon>Flavobacteriia</taxon>
        <taxon>Flavobacteriales</taxon>
        <taxon>Flavobacteriaceae</taxon>
        <taxon>Myroides</taxon>
    </lineage>
</organism>
<dbReference type="InterPro" id="IPR011006">
    <property type="entry name" value="CheY-like_superfamily"/>
</dbReference>
<accession>A0A4R7F1S9</accession>
<keyword evidence="7" id="KW-1185">Reference proteome</keyword>
<reference evidence="6 7" key="1">
    <citation type="submission" date="2019-03" db="EMBL/GenBank/DDBJ databases">
        <title>Genomic Encyclopedia of Archaeal and Bacterial Type Strains, Phase II (KMG-II): from individual species to whole genera.</title>
        <authorList>
            <person name="Goeker M."/>
        </authorList>
    </citation>
    <scope>NUCLEOTIDE SEQUENCE [LARGE SCALE GENOMIC DNA]</scope>
    <source>
        <strain evidence="6 7">DSM 28213</strain>
    </source>
</reference>
<dbReference type="InterPro" id="IPR000792">
    <property type="entry name" value="Tscrpt_reg_LuxR_C"/>
</dbReference>
<evidence type="ECO:0000256" key="1">
    <source>
        <dbReference type="ARBA" id="ARBA00022553"/>
    </source>
</evidence>
<dbReference type="Pfam" id="PF00196">
    <property type="entry name" value="GerE"/>
    <property type="match status" value="1"/>
</dbReference>
<evidence type="ECO:0000256" key="3">
    <source>
        <dbReference type="PROSITE-ProRule" id="PRU00169"/>
    </source>
</evidence>
<dbReference type="PANTHER" id="PTHR45566">
    <property type="entry name" value="HTH-TYPE TRANSCRIPTIONAL REGULATOR YHJB-RELATED"/>
    <property type="match status" value="1"/>
</dbReference>
<protein>
    <submittedName>
        <fullName evidence="6">LuxR family two component transcriptional regulator</fullName>
    </submittedName>
</protein>
<dbReference type="GO" id="GO:0003677">
    <property type="term" value="F:DNA binding"/>
    <property type="evidence" value="ECO:0007669"/>
    <property type="project" value="UniProtKB-KW"/>
</dbReference>
<dbReference type="InterPro" id="IPR016032">
    <property type="entry name" value="Sig_transdc_resp-reg_C-effctor"/>
</dbReference>
<dbReference type="EMBL" id="SOAG01000005">
    <property type="protein sequence ID" value="TDS64256.1"/>
    <property type="molecule type" value="Genomic_DNA"/>
</dbReference>
<dbReference type="PROSITE" id="PS50110">
    <property type="entry name" value="RESPONSE_REGULATORY"/>
    <property type="match status" value="1"/>
</dbReference>
<dbReference type="PANTHER" id="PTHR45566:SF2">
    <property type="entry name" value="NARL SUBFAMILY"/>
    <property type="match status" value="1"/>
</dbReference>
<proteinExistence type="predicted"/>
<dbReference type="InterPro" id="IPR058245">
    <property type="entry name" value="NreC/VraR/RcsB-like_REC"/>
</dbReference>
<dbReference type="Gene3D" id="3.40.50.2300">
    <property type="match status" value="1"/>
</dbReference>
<dbReference type="SUPFAM" id="SSF46894">
    <property type="entry name" value="C-terminal effector domain of the bipartite response regulators"/>
    <property type="match status" value="1"/>
</dbReference>
<keyword evidence="1 3" id="KW-0597">Phosphoprotein</keyword>
<dbReference type="CDD" id="cd17535">
    <property type="entry name" value="REC_NarL-like"/>
    <property type="match status" value="1"/>
</dbReference>
<dbReference type="CDD" id="cd06170">
    <property type="entry name" value="LuxR_C_like"/>
    <property type="match status" value="1"/>
</dbReference>
<evidence type="ECO:0000259" key="4">
    <source>
        <dbReference type="PROSITE" id="PS50043"/>
    </source>
</evidence>
<dbReference type="SMART" id="SM00421">
    <property type="entry name" value="HTH_LUXR"/>
    <property type="match status" value="1"/>
</dbReference>
<evidence type="ECO:0000259" key="5">
    <source>
        <dbReference type="PROSITE" id="PS50110"/>
    </source>
</evidence>
<dbReference type="SMART" id="SM00448">
    <property type="entry name" value="REC"/>
    <property type="match status" value="1"/>
</dbReference>
<dbReference type="PROSITE" id="PS50043">
    <property type="entry name" value="HTH_LUXR_2"/>
    <property type="match status" value="1"/>
</dbReference>
<dbReference type="PRINTS" id="PR00038">
    <property type="entry name" value="HTHLUXR"/>
</dbReference>
<comment type="caution">
    <text evidence="6">The sequence shown here is derived from an EMBL/GenBank/DDBJ whole genome shotgun (WGS) entry which is preliminary data.</text>
</comment>
<dbReference type="GO" id="GO:0000160">
    <property type="term" value="P:phosphorelay signal transduction system"/>
    <property type="evidence" value="ECO:0007669"/>
    <property type="project" value="InterPro"/>
</dbReference>
<dbReference type="AlphaFoldDB" id="A0A4R7F1S9"/>
<feature type="modified residue" description="4-aspartylphosphate" evidence="3">
    <location>
        <position position="54"/>
    </location>
</feature>
<dbReference type="OrthoDB" id="9797341at2"/>
<feature type="domain" description="Response regulatory" evidence="5">
    <location>
        <begin position="3"/>
        <end position="119"/>
    </location>
</feature>
<evidence type="ECO:0000256" key="2">
    <source>
        <dbReference type="ARBA" id="ARBA00023125"/>
    </source>
</evidence>
<evidence type="ECO:0000313" key="6">
    <source>
        <dbReference type="EMBL" id="TDS64256.1"/>
    </source>
</evidence>
<dbReference type="InterPro" id="IPR051015">
    <property type="entry name" value="EvgA-like"/>
</dbReference>
<dbReference type="GO" id="GO:0006355">
    <property type="term" value="P:regulation of DNA-templated transcription"/>
    <property type="evidence" value="ECO:0007669"/>
    <property type="project" value="InterPro"/>
</dbReference>
<dbReference type="Proteomes" id="UP000295215">
    <property type="component" value="Unassembled WGS sequence"/>
</dbReference>
<dbReference type="InterPro" id="IPR001789">
    <property type="entry name" value="Sig_transdc_resp-reg_receiver"/>
</dbReference>
<name>A0A4R7F1S9_9FLAO</name>
<dbReference type="Pfam" id="PF00072">
    <property type="entry name" value="Response_reg"/>
    <property type="match status" value="1"/>
</dbReference>